<dbReference type="NCBIfam" id="TIGR00756">
    <property type="entry name" value="PPR"/>
    <property type="match status" value="1"/>
</dbReference>
<evidence type="ECO:0000256" key="4">
    <source>
        <dbReference type="ARBA" id="ARBA00044511"/>
    </source>
</evidence>
<evidence type="ECO:0000313" key="7">
    <source>
        <dbReference type="Proteomes" id="UP000054516"/>
    </source>
</evidence>
<gene>
    <name evidence="6" type="ORF">SAMD00023353_1302030</name>
</gene>
<name>A0A1W2TC59_ROSNE</name>
<evidence type="ECO:0000313" key="6">
    <source>
        <dbReference type="EMBL" id="GAP85541.2"/>
    </source>
</evidence>
<accession>A0A1W2TC59</accession>
<dbReference type="InterPro" id="IPR011990">
    <property type="entry name" value="TPR-like_helical_dom_sf"/>
</dbReference>
<comment type="function">
    <text evidence="3">Regulates mitochondrial small subunit maturation by controlling 15S rRNA 5'-end processing. Localizes to the 5' precursor of the 15S rRNA in a position that is subsequently occupied by mS47 in the mature yeast mtSSU. Uses structure and sequence-specific RNA recognition, binding to a single-stranded region of the precursor and specifically recognizing bases -6 to -1. The exchange of Ccm1 for mS47 is coupled to the irreversible removal of precursor rRNA that is accompanied by conformational changes of the mitoribosomal proteins uS5m and mS26. These conformational changes signal completion of 5'-end rRNA processing through protection of the mature 5'-end of the 15S rRNA and stabilization of mS47. The removal of the 5' precursor together with the dissociation of Ccm1 may be catalyzed by the 5'-3' exoribonuclease Pet127. Involved in the specific removal of group I introns in mitochondrial encoded transcripts.</text>
</comment>
<evidence type="ECO:0000256" key="3">
    <source>
        <dbReference type="ARBA" id="ARBA00044493"/>
    </source>
</evidence>
<proteinExistence type="inferred from homology"/>
<dbReference type="InterPro" id="IPR002885">
    <property type="entry name" value="PPR_rpt"/>
</dbReference>
<dbReference type="EMBL" id="DF977458">
    <property type="protein sequence ID" value="GAP85541.2"/>
    <property type="molecule type" value="Genomic_DNA"/>
</dbReference>
<dbReference type="OrthoDB" id="1908178at2759"/>
<evidence type="ECO:0000256" key="2">
    <source>
        <dbReference type="ARBA" id="ARBA00022737"/>
    </source>
</evidence>
<dbReference type="AlphaFoldDB" id="A0A1W2TC59"/>
<dbReference type="Proteomes" id="UP000054516">
    <property type="component" value="Unassembled WGS sequence"/>
</dbReference>
<dbReference type="STRING" id="77044.A0A1W2TC59"/>
<comment type="subunit">
    <text evidence="4">Binds to mitochondrial small subunit 15S rRNA.</text>
</comment>
<dbReference type="Gene3D" id="1.25.40.10">
    <property type="entry name" value="Tetratricopeptide repeat domain"/>
    <property type="match status" value="2"/>
</dbReference>
<dbReference type="PROSITE" id="PS51375">
    <property type="entry name" value="PPR"/>
    <property type="match status" value="2"/>
</dbReference>
<dbReference type="PANTHER" id="PTHR47447:SF17">
    <property type="entry name" value="OS12G0638900 PROTEIN"/>
    <property type="match status" value="1"/>
</dbReference>
<evidence type="ECO:0000256" key="5">
    <source>
        <dbReference type="PROSITE-ProRule" id="PRU00708"/>
    </source>
</evidence>
<keyword evidence="2" id="KW-0677">Repeat</keyword>
<feature type="repeat" description="PPR" evidence="5">
    <location>
        <begin position="464"/>
        <end position="499"/>
    </location>
</feature>
<sequence>MNISRIDGSIYGAALFSQSTPAASSISRFRAVRARNGYPRSVADGLYPVARHSHPTQPAWQYPNASSLSRTFCAAVAPAGGRPVSSNYFTSYPTRVRNWNHTAVPTAEPSEKIRKPQAPVFQRHVRLQPKDEVLSMVDYYDEDTADEYLKYYRDPYLRKYAASDGPKVTVSNKLQDLELQIMEGDREFSEGESEPVRNLRLMLASRHRHPGQVSLDTIWELYQALPKPQMAYMTLPTRYALMAALASAERKDQKSMLRYFAVVSDVKNAGFSLTTFQWNTALSFATRYVATTTVVEVEAALKLWREMEMEAGVRGNEVTFNILFDAASKAGKFSLAEMIYEEMMQRGYSFNRYHFVSLIHFFGLKRDSSGVRAAYKEMIEAGEIIDTVVLNCLIASFIRCGEEPSAEHVYEKMKAYNKDLLTIPHRDYSMAKAITKVLAMFARVSKKHPSMRPQFQRSALLSPDLGTYRILINHYGLRLGNISKVAQFLDEMKAFKVSLNGVIFLALFQSFAIHGGSGSDWSAQRLDSVWDAFLNAIDSQADGLYISTWLAMAVLKAYSRYTNRDELLGIYDNLYSRWELDEVDSQYMLHFLQKLLKSDNLVITKSQPLSTAR</sequence>
<dbReference type="OMA" id="EMIYKEM"/>
<dbReference type="Pfam" id="PF01535">
    <property type="entry name" value="PPR"/>
    <property type="match status" value="2"/>
</dbReference>
<comment type="similarity">
    <text evidence="1">Belongs to the CCM1 family.</text>
</comment>
<reference evidence="6" key="1">
    <citation type="submission" date="2016-03" db="EMBL/GenBank/DDBJ databases">
        <title>Draft genome sequence of Rosellinia necatrix.</title>
        <authorList>
            <person name="Kanematsu S."/>
        </authorList>
    </citation>
    <scope>NUCLEOTIDE SEQUENCE [LARGE SCALE GENOMIC DNA]</scope>
    <source>
        <strain evidence="6">W97</strain>
    </source>
</reference>
<protein>
    <submittedName>
        <fullName evidence="6">Putative pentatricopeptide repeat protein</fullName>
    </submittedName>
</protein>
<keyword evidence="7" id="KW-1185">Reference proteome</keyword>
<dbReference type="PANTHER" id="PTHR47447">
    <property type="entry name" value="OS03G0856100 PROTEIN"/>
    <property type="match status" value="1"/>
</dbReference>
<feature type="repeat" description="PPR" evidence="5">
    <location>
        <begin position="316"/>
        <end position="350"/>
    </location>
</feature>
<organism evidence="6">
    <name type="scientific">Rosellinia necatrix</name>
    <name type="common">White root-rot fungus</name>
    <dbReference type="NCBI Taxonomy" id="77044"/>
    <lineage>
        <taxon>Eukaryota</taxon>
        <taxon>Fungi</taxon>
        <taxon>Dikarya</taxon>
        <taxon>Ascomycota</taxon>
        <taxon>Pezizomycotina</taxon>
        <taxon>Sordariomycetes</taxon>
        <taxon>Xylariomycetidae</taxon>
        <taxon>Xylariales</taxon>
        <taxon>Xylariaceae</taxon>
        <taxon>Rosellinia</taxon>
    </lineage>
</organism>
<evidence type="ECO:0000256" key="1">
    <source>
        <dbReference type="ARBA" id="ARBA00006192"/>
    </source>
</evidence>